<dbReference type="GO" id="GO:0032259">
    <property type="term" value="P:methylation"/>
    <property type="evidence" value="ECO:0007669"/>
    <property type="project" value="UniProtKB-KW"/>
</dbReference>
<dbReference type="EMBL" id="QGHS01000001">
    <property type="protein sequence ID" value="PWT49679.1"/>
    <property type="molecule type" value="Genomic_DNA"/>
</dbReference>
<dbReference type="GO" id="GO:0008170">
    <property type="term" value="F:N-methyltransferase activity"/>
    <property type="evidence" value="ECO:0007669"/>
    <property type="project" value="InterPro"/>
</dbReference>
<evidence type="ECO:0000256" key="4">
    <source>
        <dbReference type="ARBA" id="ARBA00022691"/>
    </source>
</evidence>
<proteinExistence type="inferred from homology"/>
<dbReference type="Gene3D" id="3.40.50.150">
    <property type="entry name" value="Vaccinia Virus protein VP39"/>
    <property type="match status" value="2"/>
</dbReference>
<dbReference type="PANTHER" id="PTHR13370:SF3">
    <property type="entry name" value="TRNA (GUANINE(10)-N2)-METHYLTRANSFERASE HOMOLOG"/>
    <property type="match status" value="1"/>
</dbReference>
<dbReference type="GO" id="GO:0009307">
    <property type="term" value="P:DNA restriction-modification system"/>
    <property type="evidence" value="ECO:0007669"/>
    <property type="project" value="UniProtKB-KW"/>
</dbReference>
<keyword evidence="6" id="KW-0238">DNA-binding</keyword>
<keyword evidence="5" id="KW-0680">Restriction system</keyword>
<dbReference type="InterPro" id="IPR017985">
    <property type="entry name" value="MeTrfase_CN4_CS"/>
</dbReference>
<name>A0A317GKB9_LIMRT</name>
<dbReference type="AlphaFoldDB" id="A0A317GKB9"/>
<evidence type="ECO:0000256" key="8">
    <source>
        <dbReference type="RuleBase" id="RU362026"/>
    </source>
</evidence>
<dbReference type="PANTHER" id="PTHR13370">
    <property type="entry name" value="RNA METHYLASE-RELATED"/>
    <property type="match status" value="1"/>
</dbReference>
<evidence type="ECO:0000313" key="10">
    <source>
        <dbReference type="EMBL" id="PWT49679.1"/>
    </source>
</evidence>
<evidence type="ECO:0000313" key="11">
    <source>
        <dbReference type="Proteomes" id="UP000245866"/>
    </source>
</evidence>
<dbReference type="InterPro" id="IPR002941">
    <property type="entry name" value="DNA_methylase_N4/N6"/>
</dbReference>
<gene>
    <name evidence="10" type="ORF">DKZ23_00080</name>
</gene>
<evidence type="ECO:0000256" key="6">
    <source>
        <dbReference type="ARBA" id="ARBA00023125"/>
    </source>
</evidence>
<evidence type="ECO:0000256" key="3">
    <source>
        <dbReference type="ARBA" id="ARBA00022679"/>
    </source>
</evidence>
<dbReference type="Proteomes" id="UP000245866">
    <property type="component" value="Unassembled WGS sequence"/>
</dbReference>
<feature type="domain" description="DNA methylase N-4/N-6" evidence="9">
    <location>
        <begin position="57"/>
        <end position="154"/>
    </location>
</feature>
<dbReference type="GO" id="GO:0005737">
    <property type="term" value="C:cytoplasm"/>
    <property type="evidence" value="ECO:0007669"/>
    <property type="project" value="TreeGrafter"/>
</dbReference>
<evidence type="ECO:0000256" key="2">
    <source>
        <dbReference type="ARBA" id="ARBA00022603"/>
    </source>
</evidence>
<dbReference type="Pfam" id="PF01555">
    <property type="entry name" value="N6_N4_Mtase"/>
    <property type="match status" value="1"/>
</dbReference>
<comment type="similarity">
    <text evidence="1">Belongs to the N(4)/N(6)-methyltransferase family. N(4) subfamily.</text>
</comment>
<evidence type="ECO:0000259" key="9">
    <source>
        <dbReference type="Pfam" id="PF01555"/>
    </source>
</evidence>
<sequence length="338" mass="39091">MDVTTEELKKIIETNDLPIYELNGKKYVSEDRLKDIAGLSSELLFSIDEPKAENVGKYDKRNKLNDLTGKQWMPETKSYWFQKGLGKNSPEAKIEKMHPAPFSFQDIERLILFFTKKNDTVLDPFLGVGSTLKAAALTNRKGIGIELVPKWYKLSIERLDTEVRPGTSKKFEIINDDSSNALRKMPSNSVDFIVTSPPYWNILHKKDQKVKTQRVANGLATEYSDDKRDLGNIKDYDEFLNVLVDNFILESARLLKPRKYLALVVSDFRNKSKFVPFHCDIINKIEELNKNNDFDLTLQGIKVLIQNHKSLHPYGYPFAYVENIHHQYILIFRKELAK</sequence>
<keyword evidence="3" id="KW-0808">Transferase</keyword>
<dbReference type="GO" id="GO:0003677">
    <property type="term" value="F:DNA binding"/>
    <property type="evidence" value="ECO:0007669"/>
    <property type="project" value="UniProtKB-KW"/>
</dbReference>
<accession>A0A317GKB9</accession>
<comment type="catalytic activity">
    <reaction evidence="7">
        <text>a 2'-deoxycytidine in DNA + S-adenosyl-L-methionine = an N(4)-methyl-2'-deoxycytidine in DNA + S-adenosyl-L-homocysteine + H(+)</text>
        <dbReference type="Rhea" id="RHEA:16857"/>
        <dbReference type="Rhea" id="RHEA-COMP:11369"/>
        <dbReference type="Rhea" id="RHEA-COMP:13674"/>
        <dbReference type="ChEBI" id="CHEBI:15378"/>
        <dbReference type="ChEBI" id="CHEBI:57856"/>
        <dbReference type="ChEBI" id="CHEBI:59789"/>
        <dbReference type="ChEBI" id="CHEBI:85452"/>
        <dbReference type="ChEBI" id="CHEBI:137933"/>
        <dbReference type="EC" id="2.1.1.113"/>
    </reaction>
</comment>
<dbReference type="PROSITE" id="PS00093">
    <property type="entry name" value="N4_MTASE"/>
    <property type="match status" value="1"/>
</dbReference>
<comment type="caution">
    <text evidence="10">The sequence shown here is derived from an EMBL/GenBank/DDBJ whole genome shotgun (WGS) entry which is preliminary data.</text>
</comment>
<dbReference type="RefSeq" id="WP_134906525.1">
    <property type="nucleotide sequence ID" value="NZ_JAJAOX010000001.1"/>
</dbReference>
<keyword evidence="4" id="KW-0949">S-adenosyl-L-methionine</keyword>
<dbReference type="InterPro" id="IPR029063">
    <property type="entry name" value="SAM-dependent_MTases_sf"/>
</dbReference>
<dbReference type="SUPFAM" id="SSF53335">
    <property type="entry name" value="S-adenosyl-L-methionine-dependent methyltransferases"/>
    <property type="match status" value="2"/>
</dbReference>
<evidence type="ECO:0000256" key="5">
    <source>
        <dbReference type="ARBA" id="ARBA00022747"/>
    </source>
</evidence>
<dbReference type="PRINTS" id="PR00508">
    <property type="entry name" value="S21N4MTFRASE"/>
</dbReference>
<organism evidence="10 11">
    <name type="scientific">Limosilactobacillus reuteri</name>
    <name type="common">Lactobacillus reuteri</name>
    <dbReference type="NCBI Taxonomy" id="1598"/>
    <lineage>
        <taxon>Bacteria</taxon>
        <taxon>Bacillati</taxon>
        <taxon>Bacillota</taxon>
        <taxon>Bacilli</taxon>
        <taxon>Lactobacillales</taxon>
        <taxon>Lactobacillaceae</taxon>
        <taxon>Limosilactobacillus</taxon>
    </lineage>
</organism>
<dbReference type="EC" id="2.1.1.-" evidence="8"/>
<dbReference type="InterPro" id="IPR001091">
    <property type="entry name" value="RM_Methyltransferase"/>
</dbReference>
<keyword evidence="2 10" id="KW-0489">Methyltransferase</keyword>
<evidence type="ECO:0000256" key="7">
    <source>
        <dbReference type="ARBA" id="ARBA00049120"/>
    </source>
</evidence>
<reference evidence="10 11" key="1">
    <citation type="journal article" date="2018" name="Front. Microbiol.">
        <title>Comparative Genomics of the Herbivore Gut Symbiont Lactobacillus reuteri Reveals Genetic Diversity and Lifestyle Adaptation.</title>
        <authorList>
            <person name="Zhao J."/>
        </authorList>
    </citation>
    <scope>NUCLEOTIDE SEQUENCE [LARGE SCALE GENOMIC DNA]</scope>
    <source>
        <strain evidence="10 11">LR12</strain>
    </source>
</reference>
<protein>
    <recommendedName>
        <fullName evidence="8">Methyltransferase</fullName>
        <ecNumber evidence="8">2.1.1.-</ecNumber>
    </recommendedName>
</protein>
<dbReference type="GO" id="GO:0015667">
    <property type="term" value="F:site-specific DNA-methyltransferase (cytosine-N4-specific) activity"/>
    <property type="evidence" value="ECO:0007669"/>
    <property type="project" value="UniProtKB-EC"/>
</dbReference>
<evidence type="ECO:0000256" key="1">
    <source>
        <dbReference type="ARBA" id="ARBA00010203"/>
    </source>
</evidence>